<evidence type="ECO:0000256" key="1">
    <source>
        <dbReference type="SAM" id="MobiDB-lite"/>
    </source>
</evidence>
<dbReference type="Gene3D" id="1.20.1280.50">
    <property type="match status" value="1"/>
</dbReference>
<organism evidence="3 4">
    <name type="scientific">Limulus polyphemus</name>
    <name type="common">Atlantic horseshoe crab</name>
    <dbReference type="NCBI Taxonomy" id="6850"/>
    <lineage>
        <taxon>Eukaryota</taxon>
        <taxon>Metazoa</taxon>
        <taxon>Ecdysozoa</taxon>
        <taxon>Arthropoda</taxon>
        <taxon>Chelicerata</taxon>
        <taxon>Merostomata</taxon>
        <taxon>Xiphosura</taxon>
        <taxon>Limulidae</taxon>
        <taxon>Limulus</taxon>
    </lineage>
</organism>
<accession>A0ABM1BXE8</accession>
<dbReference type="PANTHER" id="PTHR46432:SF1">
    <property type="entry name" value="F-BOX ONLY PROTEIN 42"/>
    <property type="match status" value="1"/>
</dbReference>
<gene>
    <name evidence="4" type="primary">LOC106474349</name>
</gene>
<dbReference type="Proteomes" id="UP000694941">
    <property type="component" value="Unplaced"/>
</dbReference>
<dbReference type="GeneID" id="106474349"/>
<dbReference type="Pfam" id="PF00646">
    <property type="entry name" value="F-box"/>
    <property type="match status" value="1"/>
</dbReference>
<protein>
    <submittedName>
        <fullName evidence="4">F-box only protein 42-like</fullName>
    </submittedName>
</protein>
<evidence type="ECO:0000259" key="2">
    <source>
        <dbReference type="Pfam" id="PF00646"/>
    </source>
</evidence>
<dbReference type="InterPro" id="IPR001810">
    <property type="entry name" value="F-box_dom"/>
</dbReference>
<dbReference type="Pfam" id="PF13415">
    <property type="entry name" value="Beta-prop_FBX42"/>
    <property type="match status" value="1"/>
</dbReference>
<keyword evidence="3" id="KW-1185">Reference proteome</keyword>
<reference evidence="4" key="1">
    <citation type="submission" date="2025-08" db="UniProtKB">
        <authorList>
            <consortium name="RefSeq"/>
        </authorList>
    </citation>
    <scope>IDENTIFICATION</scope>
    <source>
        <tissue evidence="4">Muscle</tissue>
    </source>
</reference>
<name>A0ABM1BXE8_LIMPO</name>
<dbReference type="RefSeq" id="XP_013790496.1">
    <property type="nucleotide sequence ID" value="XM_013935042.2"/>
</dbReference>
<feature type="compositionally biased region" description="Polar residues" evidence="1">
    <location>
        <begin position="424"/>
        <end position="435"/>
    </location>
</feature>
<feature type="domain" description="F-box" evidence="2">
    <location>
        <begin position="10"/>
        <end position="44"/>
    </location>
</feature>
<dbReference type="InterPro" id="IPR052821">
    <property type="entry name" value="F-box_only_SRC"/>
</dbReference>
<evidence type="ECO:0000313" key="3">
    <source>
        <dbReference type="Proteomes" id="UP000694941"/>
    </source>
</evidence>
<evidence type="ECO:0000313" key="4">
    <source>
        <dbReference type="RefSeq" id="XP_013790496.1"/>
    </source>
</evidence>
<dbReference type="PANTHER" id="PTHR46432">
    <property type="entry name" value="F-BOX ONLY PROTEIN 42"/>
    <property type="match status" value="1"/>
</dbReference>
<dbReference type="SUPFAM" id="SSF117281">
    <property type="entry name" value="Kelch motif"/>
    <property type="match status" value="1"/>
</dbReference>
<sequence>MNHITINVEHLPEIVLEYILCQVSLYSDLKHCMLVNRRWYNLSKAAVRKVQRDLQHALINRQIQWRHMLPEPGPKISERYAHSCCVNGDSMYVFGGCTTANTTFNDLWRLDLATRRWIRPLATGTYPSPKACATLVSHKDNLVLFGGWTHTSPYSPYQNRKIFGHLHVYSIATNRWTQIVTTCTSPSLGGHTATLQNDEMVVFGGLECPNGAGIFSSTNDVWVLNLKEWTWRKQATTSPQPHPRYGHSQVSIDNKNILILGGCGGPNMLFNDVWLLRKSVEVEEPWEWIELTVLKKENGTPHLAFHPVCKVGNHVVILSRGQQYRSSPSCLPQVLRVPSRIWVPPQADSRPHSRSSHQQEVCLNGKKGVLKRQKVDSQFPVSSSDEDEKSQSKEQAKKLVSTNRSQTQATCDTSPSKPGPSHVIRTSETFGTSTSHKQEISPRPILSIRPNAQCNRQRQLESLERMEQRIRRLRAGSKPCYPSGRRQQRISSPSRNAMCIYVLDIGDATEKKSVSWIPFPTESTMSFGPEEMILFSLVLGRGELIMFGGIQKDLVSKRQEGEAVPDVVSNSLHFICPEQFSL</sequence>
<dbReference type="InterPro" id="IPR015915">
    <property type="entry name" value="Kelch-typ_b-propeller"/>
</dbReference>
<feature type="compositionally biased region" description="Polar residues" evidence="1">
    <location>
        <begin position="400"/>
        <end position="416"/>
    </location>
</feature>
<proteinExistence type="predicted"/>
<feature type="region of interest" description="Disordered" evidence="1">
    <location>
        <begin position="375"/>
        <end position="445"/>
    </location>
</feature>
<dbReference type="Gene3D" id="2.120.10.80">
    <property type="entry name" value="Kelch-type beta propeller"/>
    <property type="match status" value="2"/>
</dbReference>